<dbReference type="Proteomes" id="UP000237839">
    <property type="component" value="Unassembled WGS sequence"/>
</dbReference>
<protein>
    <submittedName>
        <fullName evidence="6">Transcriptional regulator</fullName>
    </submittedName>
</protein>
<keyword evidence="7" id="KW-1185">Reference proteome</keyword>
<evidence type="ECO:0000256" key="3">
    <source>
        <dbReference type="ARBA" id="ARBA00023125"/>
    </source>
</evidence>
<dbReference type="Gene3D" id="1.10.10.10">
    <property type="entry name" value="Winged helix-like DNA-binding domain superfamily/Winged helix DNA-binding domain"/>
    <property type="match status" value="1"/>
</dbReference>
<gene>
    <name evidence="6" type="ORF">S2091_0413</name>
</gene>
<dbReference type="PANTHER" id="PTHR30537">
    <property type="entry name" value="HTH-TYPE TRANSCRIPTIONAL REGULATOR"/>
    <property type="match status" value="1"/>
</dbReference>
<evidence type="ECO:0000256" key="1">
    <source>
        <dbReference type="ARBA" id="ARBA00009437"/>
    </source>
</evidence>
<dbReference type="InterPro" id="IPR000847">
    <property type="entry name" value="LysR_HTH_N"/>
</dbReference>
<dbReference type="GO" id="GO:0003700">
    <property type="term" value="F:DNA-binding transcription factor activity"/>
    <property type="evidence" value="ECO:0007669"/>
    <property type="project" value="InterPro"/>
</dbReference>
<dbReference type="InterPro" id="IPR036388">
    <property type="entry name" value="WH-like_DNA-bd_sf"/>
</dbReference>
<evidence type="ECO:0000259" key="5">
    <source>
        <dbReference type="PROSITE" id="PS50931"/>
    </source>
</evidence>
<dbReference type="Gene3D" id="3.40.190.290">
    <property type="match status" value="1"/>
</dbReference>
<dbReference type="SUPFAM" id="SSF53850">
    <property type="entry name" value="Periplasmic binding protein-like II"/>
    <property type="match status" value="1"/>
</dbReference>
<dbReference type="InterPro" id="IPR005119">
    <property type="entry name" value="LysR_subst-bd"/>
</dbReference>
<dbReference type="AlphaFoldDB" id="A0A2S9H5I6"/>
<keyword evidence="3" id="KW-0238">DNA-binding</keyword>
<accession>A0A2S9H5I6</accession>
<dbReference type="PROSITE" id="PS50931">
    <property type="entry name" value="HTH_LYSR"/>
    <property type="match status" value="1"/>
</dbReference>
<dbReference type="PANTHER" id="PTHR30537:SF66">
    <property type="entry name" value="IRON-REGULATED VIRULENCE REGULATORY PROTEIN IRGB"/>
    <property type="match status" value="1"/>
</dbReference>
<name>A0A2S9H5I6_9BURK</name>
<organism evidence="6 7">
    <name type="scientific">Solimicrobium silvestre</name>
    <dbReference type="NCBI Taxonomy" id="2099400"/>
    <lineage>
        <taxon>Bacteria</taxon>
        <taxon>Pseudomonadati</taxon>
        <taxon>Pseudomonadota</taxon>
        <taxon>Betaproteobacteria</taxon>
        <taxon>Burkholderiales</taxon>
        <taxon>Oxalobacteraceae</taxon>
        <taxon>Solimicrobium</taxon>
    </lineage>
</organism>
<keyword evidence="2" id="KW-0805">Transcription regulation</keyword>
<dbReference type="GO" id="GO:0043565">
    <property type="term" value="F:sequence-specific DNA binding"/>
    <property type="evidence" value="ECO:0007669"/>
    <property type="project" value="TreeGrafter"/>
</dbReference>
<comment type="caution">
    <text evidence="6">The sequence shown here is derived from an EMBL/GenBank/DDBJ whole genome shotgun (WGS) entry which is preliminary data.</text>
</comment>
<keyword evidence="4" id="KW-0804">Transcription</keyword>
<dbReference type="CDD" id="cd08422">
    <property type="entry name" value="PBP2_CrgA_like"/>
    <property type="match status" value="1"/>
</dbReference>
<proteinExistence type="inferred from homology"/>
<sequence>MSLPGQIDLNDLVIFDAVVESGGFTAAAERLGVAGAKVSLEIGRLEASLGTRLFTRTTRKVILTDAGLSLHQECQPLLRGLQEALNQYGSVKTELIGTLRISTTVDHATQSLGAALAQFSALHPKLQIDLRTGDRVLDLVGEGVDLAIRIGWLRDSSMHALKLGEFEQYMVASPEYLRRNKVPKHPEQLAELDWVALTLMKTPLTWQFTSKAGEEVQIHVKSHFKVDSPNALRTVLRNHAGISVLDQRSVQQDIEEGHLKRLLPDWTLPKGGIYAVYPAGRHVPQKVRAFIDFYRNYLIQKT</sequence>
<feature type="domain" description="HTH lysR-type" evidence="5">
    <location>
        <begin position="7"/>
        <end position="64"/>
    </location>
</feature>
<dbReference type="EMBL" id="PUGF01000001">
    <property type="protein sequence ID" value="PRC95218.1"/>
    <property type="molecule type" value="Genomic_DNA"/>
</dbReference>
<comment type="similarity">
    <text evidence="1">Belongs to the LysR transcriptional regulatory family.</text>
</comment>
<dbReference type="Pfam" id="PF00126">
    <property type="entry name" value="HTH_1"/>
    <property type="match status" value="1"/>
</dbReference>
<dbReference type="FunFam" id="1.10.10.10:FF:000001">
    <property type="entry name" value="LysR family transcriptional regulator"/>
    <property type="match status" value="1"/>
</dbReference>
<dbReference type="InterPro" id="IPR058163">
    <property type="entry name" value="LysR-type_TF_proteobact-type"/>
</dbReference>
<evidence type="ECO:0000313" key="6">
    <source>
        <dbReference type="EMBL" id="PRC95218.1"/>
    </source>
</evidence>
<evidence type="ECO:0000256" key="2">
    <source>
        <dbReference type="ARBA" id="ARBA00023015"/>
    </source>
</evidence>
<dbReference type="SUPFAM" id="SSF46785">
    <property type="entry name" value="Winged helix' DNA-binding domain"/>
    <property type="match status" value="1"/>
</dbReference>
<dbReference type="GO" id="GO:0006351">
    <property type="term" value="P:DNA-templated transcription"/>
    <property type="evidence" value="ECO:0007669"/>
    <property type="project" value="TreeGrafter"/>
</dbReference>
<dbReference type="OrthoDB" id="9786526at2"/>
<evidence type="ECO:0000313" key="7">
    <source>
        <dbReference type="Proteomes" id="UP000237839"/>
    </source>
</evidence>
<dbReference type="RefSeq" id="WP_105530094.1">
    <property type="nucleotide sequence ID" value="NZ_PUGF01000001.1"/>
</dbReference>
<evidence type="ECO:0000256" key="4">
    <source>
        <dbReference type="ARBA" id="ARBA00023163"/>
    </source>
</evidence>
<dbReference type="Pfam" id="PF03466">
    <property type="entry name" value="LysR_substrate"/>
    <property type="match status" value="1"/>
</dbReference>
<dbReference type="InterPro" id="IPR036390">
    <property type="entry name" value="WH_DNA-bd_sf"/>
</dbReference>
<reference evidence="6 7" key="1">
    <citation type="submission" date="2018-02" db="EMBL/GenBank/DDBJ databases">
        <title>Solimicrobium silvestre gen. nov., sp. nov., isolated from alpine forest soil.</title>
        <authorList>
            <person name="Margesin R."/>
            <person name="Albuquerque L."/>
            <person name="Zhang D.-C."/>
            <person name="Froufe H.J.C."/>
            <person name="Severino R."/>
            <person name="Roxo I."/>
            <person name="Egas C."/>
            <person name="Da Costa M.S."/>
        </authorList>
    </citation>
    <scope>NUCLEOTIDE SEQUENCE [LARGE SCALE GENOMIC DNA]</scope>
    <source>
        <strain evidence="6 7">S20-91</strain>
    </source>
</reference>